<dbReference type="InterPro" id="IPR003741">
    <property type="entry name" value="LUD_dom"/>
</dbReference>
<proteinExistence type="predicted"/>
<reference evidence="4" key="3">
    <citation type="submission" date="2018-04" db="EMBL/GenBank/DDBJ databases">
        <authorList>
            <person name="Sheh A."/>
            <person name="Shen Z."/>
            <person name="Mannion A.J."/>
            <person name="Fox J.G."/>
        </authorList>
    </citation>
    <scope>NUCLEOTIDE SEQUENCE</scope>
    <source>
        <strain evidence="4">MIT 97-6194</strain>
    </source>
</reference>
<evidence type="ECO:0000256" key="1">
    <source>
        <dbReference type="SAM" id="MobiDB-lite"/>
    </source>
</evidence>
<dbReference type="PANTHER" id="PTHR43682:SF1">
    <property type="entry name" value="LACTATE UTILIZATION PROTEIN C"/>
    <property type="match status" value="1"/>
</dbReference>
<evidence type="ECO:0000313" key="3">
    <source>
        <dbReference type="EMBL" id="MWV70116.1"/>
    </source>
</evidence>
<dbReference type="AlphaFoldDB" id="A0A347VZ84"/>
<evidence type="ECO:0000259" key="2">
    <source>
        <dbReference type="Pfam" id="PF02589"/>
    </source>
</evidence>
<dbReference type="Gene3D" id="3.40.50.10420">
    <property type="entry name" value="NagB/RpiA/CoA transferase-like"/>
    <property type="match status" value="2"/>
</dbReference>
<feature type="region of interest" description="Disordered" evidence="1">
    <location>
        <begin position="16"/>
        <end position="43"/>
    </location>
</feature>
<feature type="compositionally biased region" description="Basic and acidic residues" evidence="1">
    <location>
        <begin position="33"/>
        <end position="43"/>
    </location>
</feature>
<dbReference type="Proteomes" id="UP000029714">
    <property type="component" value="Unassembled WGS sequence"/>
</dbReference>
<dbReference type="PANTHER" id="PTHR43682">
    <property type="entry name" value="LACTATE UTILIZATION PROTEIN C"/>
    <property type="match status" value="1"/>
</dbReference>
<comment type="caution">
    <text evidence="4">The sequence shown here is derived from an EMBL/GenBank/DDBJ whole genome shotgun (WGS) entry which is preliminary data.</text>
</comment>
<feature type="compositionally biased region" description="Polar residues" evidence="1">
    <location>
        <begin position="273"/>
        <end position="297"/>
    </location>
</feature>
<gene>
    <name evidence="3" type="ORF">DCO61_08940</name>
    <name evidence="4" type="ORF">LS64_008160</name>
</gene>
<evidence type="ECO:0000313" key="5">
    <source>
        <dbReference type="Proteomes" id="UP000029714"/>
    </source>
</evidence>
<reference evidence="3 6" key="4">
    <citation type="submission" date="2019-12" db="EMBL/GenBank/DDBJ databases">
        <title>Multi-Generational Helicobacter saguini Isolates.</title>
        <authorList>
            <person name="Mannion A."/>
            <person name="Shen Z."/>
            <person name="Fox J.G."/>
        </authorList>
    </citation>
    <scope>NUCLEOTIDE SEQUENCE [LARGE SCALE GENOMIC DNA]</scope>
    <source>
        <strain evidence="3">16-048</strain>
        <strain evidence="6">16-048 (F4)</strain>
    </source>
</reference>
<dbReference type="InterPro" id="IPR024185">
    <property type="entry name" value="FTHF_cligase-like_sf"/>
</dbReference>
<reference evidence="4 5" key="1">
    <citation type="journal article" date="2014" name="Genome Announc.">
        <title>Draft genome sequences of eight enterohepatic helicobacter species isolated from both laboratory and wild rodents.</title>
        <authorList>
            <person name="Sheh A."/>
            <person name="Shen Z."/>
            <person name="Fox J.G."/>
        </authorList>
    </citation>
    <scope>NUCLEOTIDE SEQUENCE [LARGE SCALE GENOMIC DNA]</scope>
    <source>
        <strain evidence="4 5">MIT 97-6194</strain>
    </source>
</reference>
<dbReference type="Pfam" id="PF02589">
    <property type="entry name" value="LUD_dom"/>
    <property type="match status" value="2"/>
</dbReference>
<accession>A0A347VZ84</accession>
<sequence>MSNVLENAVQRAEGAEFNASESRILESSGKNFPPERDLSGQEKNARDFILNRLKSSIDYNPNIPNYEPHYKGAMKLSHDVLQEFIINHSNNKSIVVETSRDKLSDEINRILSEEGAKKVLYNTDIAADTSAFKGAEFIPYVDIIDSRREEFFGVDTSIVQARCGVANIGVIGLSANPHAPRLSSLITNTCIYLLDKNNVVEHMFAGIELIKAYERGGRESGKLRDFSVSEKTLAYKNSLDSKALGVTSSSLESSSSGSAFGALAGVDSKDSNRASALDSNTNSNDSNRVSTLGSNVDSNDDSKGGSTFGSVVNSNDSNRASTLGSNVDSNPLKENILPSNIIFVAGPSRTADIELQTVFGVHGPRKTYLLLY</sequence>
<feature type="region of interest" description="Disordered" evidence="1">
    <location>
        <begin position="271"/>
        <end position="330"/>
    </location>
</feature>
<reference evidence="4 5" key="2">
    <citation type="journal article" date="2016" name="Infect. Immun.">
        <title>Helicobacter saguini, a Novel Helicobacter Isolated from Cotton-Top Tamarins with Ulcerative Colitis, Has Proinflammatory Properties and Induces Typhlocolitis and Dysplasia in Gnotobiotic IL-10-/- Mice.</title>
        <authorList>
            <person name="Shen Z."/>
            <person name="Mannion A."/>
            <person name="Whary M.T."/>
            <person name="Muthupalani S."/>
            <person name="Sheh A."/>
            <person name="Feng Y."/>
            <person name="Gong G."/>
            <person name="Vandamme P."/>
            <person name="Holcombe H.R."/>
            <person name="Paster B.J."/>
            <person name="Fox J.G."/>
        </authorList>
    </citation>
    <scope>NUCLEOTIDE SEQUENCE [LARGE SCALE GENOMIC DNA]</scope>
    <source>
        <strain evidence="4 5">MIT 97-6194</strain>
    </source>
</reference>
<dbReference type="Proteomes" id="UP000477070">
    <property type="component" value="Unassembled WGS sequence"/>
</dbReference>
<name>A0A347VZ84_9HELI</name>
<evidence type="ECO:0000313" key="6">
    <source>
        <dbReference type="Proteomes" id="UP000477070"/>
    </source>
</evidence>
<protein>
    <recommendedName>
        <fullName evidence="2">LUD domain-containing protein</fullName>
    </recommendedName>
</protein>
<organism evidence="4 5">
    <name type="scientific">Helicobacter saguini</name>
    <dbReference type="NCBI Taxonomy" id="1548018"/>
    <lineage>
        <taxon>Bacteria</taxon>
        <taxon>Pseudomonadati</taxon>
        <taxon>Campylobacterota</taxon>
        <taxon>Epsilonproteobacteria</taxon>
        <taxon>Campylobacterales</taxon>
        <taxon>Helicobacteraceae</taxon>
        <taxon>Helicobacter</taxon>
    </lineage>
</organism>
<dbReference type="OrthoDB" id="9794187at2"/>
<feature type="compositionally biased region" description="Polar residues" evidence="1">
    <location>
        <begin position="304"/>
        <end position="329"/>
    </location>
</feature>
<evidence type="ECO:0000313" key="4">
    <source>
        <dbReference type="EMBL" id="TLD93757.1"/>
    </source>
</evidence>
<keyword evidence="5" id="KW-1185">Reference proteome</keyword>
<feature type="domain" description="LUD" evidence="2">
    <location>
        <begin position="335"/>
        <end position="371"/>
    </location>
</feature>
<dbReference type="EMBL" id="JRMP02000012">
    <property type="protein sequence ID" value="TLD93757.1"/>
    <property type="molecule type" value="Genomic_DNA"/>
</dbReference>
<dbReference type="EMBL" id="QBIU01000002">
    <property type="protein sequence ID" value="MWV70116.1"/>
    <property type="molecule type" value="Genomic_DNA"/>
</dbReference>
<dbReference type="SUPFAM" id="SSF100950">
    <property type="entry name" value="NagB/RpiA/CoA transferase-like"/>
    <property type="match status" value="2"/>
</dbReference>
<dbReference type="InterPro" id="IPR037171">
    <property type="entry name" value="NagB/RpiA_transferase-like"/>
</dbReference>
<feature type="domain" description="LUD" evidence="2">
    <location>
        <begin position="81"/>
        <end position="212"/>
    </location>
</feature>